<dbReference type="RefSeq" id="WP_208930076.1">
    <property type="nucleotide sequence ID" value="NZ_CP013655.1"/>
</dbReference>
<dbReference type="STRING" id="118060.ATZ35_06715"/>
<dbReference type="InterPro" id="IPR002797">
    <property type="entry name" value="Polysacc_synth"/>
</dbReference>
<evidence type="ECO:0000256" key="6">
    <source>
        <dbReference type="SAM" id="Phobius"/>
    </source>
</evidence>
<sequence>MINQPNPADQPILTNQEKMVKGSAWMTASNIISRLLGAVYIIPWYAWMGSHANEANSLSSMGYTVYALFLLISTAGIPAAIAKQTSYYNSLNEYKISRQLFYKALQLMAILGAIFAIVMYLASPLLAQWSGGGEELIPTMRSLSLAVLIFPCMSVVRGYFQGNQDMMPYALSQIVEQVARVFYMLLTAFIIMKVFEGNYVDAVTQSTLAAFVGMLASLVVLFYYFHKQKPMFDYLAAHSANEHQASTRDLLTETLKEALPFIIVGSGVTVFKLVDQFTFSNFMNTFTTYSGSQLRTLFAIFNANPDKLTMVVIALATSISATGLPLITEAITLKKYRDLSKLISNNLQLFMFVMLPATFGMIVLAKPLYTMFYAPDALGVSVLIQACFAGLFMGLYMLSSTMLMGMYENKAAIKYFGLGLALKLIVQYPSVRLFEVYGPLIATMIGFTLSCVLIMRKIKKVSHFNFGLTLRRGLLIFLITLIMMIGAIIMRQFLYLFLDPTRKFQSFVIIMIVASFGGAIYGYITLKLRLADKLLGASVGKIRRKLKIK</sequence>
<organism evidence="7 8">
    <name type="scientific">Enterococcus rotai</name>
    <dbReference type="NCBI Taxonomy" id="118060"/>
    <lineage>
        <taxon>Bacteria</taxon>
        <taxon>Bacillati</taxon>
        <taxon>Bacillota</taxon>
        <taxon>Bacilli</taxon>
        <taxon>Lactobacillales</taxon>
        <taxon>Enterococcaceae</taxon>
        <taxon>Enterococcus</taxon>
    </lineage>
</organism>
<feature type="transmembrane region" description="Helical" evidence="6">
    <location>
        <begin position="436"/>
        <end position="455"/>
    </location>
</feature>
<feature type="transmembrane region" description="Helical" evidence="6">
    <location>
        <begin position="308"/>
        <end position="327"/>
    </location>
</feature>
<dbReference type="PANTHER" id="PTHR30250:SF21">
    <property type="entry name" value="LIPID II FLIPPASE MURJ"/>
    <property type="match status" value="1"/>
</dbReference>
<protein>
    <submittedName>
        <fullName evidence="7">Polysaccharide biosynthesis protein</fullName>
    </submittedName>
</protein>
<accession>A0A0U2WTF0</accession>
<dbReference type="Proteomes" id="UP000067523">
    <property type="component" value="Chromosome"/>
</dbReference>
<keyword evidence="3 6" id="KW-0812">Transmembrane</keyword>
<feature type="transmembrane region" description="Helical" evidence="6">
    <location>
        <begin position="206"/>
        <end position="225"/>
    </location>
</feature>
<reference evidence="8" key="1">
    <citation type="submission" date="2015-12" db="EMBL/GenBank/DDBJ databases">
        <authorList>
            <person name="Lauer A."/>
            <person name="Humrighouse B."/>
            <person name="Loparev V."/>
            <person name="Shewmaker P.L."/>
            <person name="Whitney A.M."/>
            <person name="McLaughlin R.W."/>
        </authorList>
    </citation>
    <scope>NUCLEOTIDE SEQUENCE [LARGE SCALE GENOMIC DNA]</scope>
    <source>
        <strain evidence="8">LMG 26678</strain>
    </source>
</reference>
<proteinExistence type="predicted"/>
<dbReference type="PANTHER" id="PTHR30250">
    <property type="entry name" value="PST FAMILY PREDICTED COLANIC ACID TRANSPORTER"/>
    <property type="match status" value="1"/>
</dbReference>
<dbReference type="InterPro" id="IPR024923">
    <property type="entry name" value="PG_synth_SpoVB"/>
</dbReference>
<evidence type="ECO:0000256" key="4">
    <source>
        <dbReference type="ARBA" id="ARBA00022989"/>
    </source>
</evidence>
<keyword evidence="4 6" id="KW-1133">Transmembrane helix</keyword>
<comment type="subcellular location">
    <subcellularLocation>
        <location evidence="1">Cell membrane</location>
        <topology evidence="1">Multi-pass membrane protein</topology>
    </subcellularLocation>
</comment>
<evidence type="ECO:0000256" key="1">
    <source>
        <dbReference type="ARBA" id="ARBA00004651"/>
    </source>
</evidence>
<gene>
    <name evidence="7" type="ORF">ATZ35_06715</name>
</gene>
<dbReference type="Pfam" id="PF01943">
    <property type="entry name" value="Polysacc_synt"/>
    <property type="match status" value="1"/>
</dbReference>
<dbReference type="EMBL" id="CP013655">
    <property type="protein sequence ID" value="ALS36857.1"/>
    <property type="molecule type" value="Genomic_DNA"/>
</dbReference>
<dbReference type="GO" id="GO:0005886">
    <property type="term" value="C:plasma membrane"/>
    <property type="evidence" value="ECO:0007669"/>
    <property type="project" value="UniProtKB-SubCell"/>
</dbReference>
<name>A0A0U2WTF0_9ENTE</name>
<keyword evidence="5 6" id="KW-0472">Membrane</keyword>
<dbReference type="CDD" id="cd13124">
    <property type="entry name" value="MATE_SpoVB_like"/>
    <property type="match status" value="1"/>
</dbReference>
<keyword evidence="2" id="KW-1003">Cell membrane</keyword>
<dbReference type="InterPro" id="IPR050833">
    <property type="entry name" value="Poly_Biosynth_Transport"/>
</dbReference>
<feature type="transmembrane region" description="Helical" evidence="6">
    <location>
        <begin position="142"/>
        <end position="160"/>
    </location>
</feature>
<evidence type="ECO:0000256" key="5">
    <source>
        <dbReference type="ARBA" id="ARBA00023136"/>
    </source>
</evidence>
<dbReference type="AlphaFoldDB" id="A0A0U2WTF0"/>
<evidence type="ECO:0000256" key="3">
    <source>
        <dbReference type="ARBA" id="ARBA00022692"/>
    </source>
</evidence>
<dbReference type="KEGG" id="erx:ATZ35_06715"/>
<feature type="transmembrane region" description="Helical" evidence="6">
    <location>
        <begin position="377"/>
        <end position="399"/>
    </location>
</feature>
<keyword evidence="8" id="KW-1185">Reference proteome</keyword>
<feature type="transmembrane region" description="Helical" evidence="6">
    <location>
        <begin position="347"/>
        <end position="365"/>
    </location>
</feature>
<feature type="transmembrane region" description="Helical" evidence="6">
    <location>
        <begin position="475"/>
        <end position="498"/>
    </location>
</feature>
<feature type="transmembrane region" description="Helical" evidence="6">
    <location>
        <begin position="101"/>
        <end position="122"/>
    </location>
</feature>
<dbReference type="PIRSF" id="PIRSF038958">
    <property type="entry name" value="PG_synth_SpoVB"/>
    <property type="match status" value="1"/>
</dbReference>
<evidence type="ECO:0000313" key="7">
    <source>
        <dbReference type="EMBL" id="ALS36857.1"/>
    </source>
</evidence>
<evidence type="ECO:0000256" key="2">
    <source>
        <dbReference type="ARBA" id="ARBA00022475"/>
    </source>
</evidence>
<feature type="transmembrane region" description="Helical" evidence="6">
    <location>
        <begin position="31"/>
        <end position="48"/>
    </location>
</feature>
<feature type="transmembrane region" description="Helical" evidence="6">
    <location>
        <begin position="504"/>
        <end position="524"/>
    </location>
</feature>
<evidence type="ECO:0000313" key="8">
    <source>
        <dbReference type="Proteomes" id="UP000067523"/>
    </source>
</evidence>
<feature type="transmembrane region" description="Helical" evidence="6">
    <location>
        <begin position="60"/>
        <end position="81"/>
    </location>
</feature>